<evidence type="ECO:0000256" key="2">
    <source>
        <dbReference type="ARBA" id="ARBA00010059"/>
    </source>
</evidence>
<dbReference type="Gene3D" id="1.10.287.100">
    <property type="match status" value="1"/>
</dbReference>
<dbReference type="Gene3D" id="2.30.18.10">
    <property type="entry name" value="Transcription factor IIA (TFIIA), beta-barrel domain"/>
    <property type="match status" value="1"/>
</dbReference>
<gene>
    <name evidence="6" type="ORF">KFL_001320090</name>
</gene>
<dbReference type="AlphaFoldDB" id="A0A1Y1I1E4"/>
<keyword evidence="3" id="KW-0804">Transcription</keyword>
<dbReference type="OMA" id="NNVRQDF"/>
<feature type="compositionally biased region" description="Acidic residues" evidence="5">
    <location>
        <begin position="170"/>
        <end position="183"/>
    </location>
</feature>
<evidence type="ECO:0000256" key="4">
    <source>
        <dbReference type="ARBA" id="ARBA00023242"/>
    </source>
</evidence>
<name>A0A1Y1I1E4_KLENI</name>
<dbReference type="OrthoDB" id="6275927at2759"/>
<keyword evidence="6" id="KW-0648">Protein biosynthesis</keyword>
<dbReference type="PANTHER" id="PTHR12694">
    <property type="entry name" value="TRANSCRIPTION INITIATION FACTOR IIA SUBUNIT 1"/>
    <property type="match status" value="1"/>
</dbReference>
<dbReference type="STRING" id="105231.A0A1Y1I1E4"/>
<dbReference type="InterPro" id="IPR004855">
    <property type="entry name" value="TFIIA_asu/bsu"/>
</dbReference>
<feature type="region of interest" description="Disordered" evidence="5">
    <location>
        <begin position="141"/>
        <end position="227"/>
    </location>
</feature>
<proteinExistence type="inferred from homology"/>
<dbReference type="GO" id="GO:0003743">
    <property type="term" value="F:translation initiation factor activity"/>
    <property type="evidence" value="ECO:0007669"/>
    <property type="project" value="UniProtKB-KW"/>
</dbReference>
<reference evidence="6 7" key="1">
    <citation type="journal article" date="2014" name="Nat. Commun.">
        <title>Klebsormidium flaccidum genome reveals primary factors for plant terrestrial adaptation.</title>
        <authorList>
            <person name="Hori K."/>
            <person name="Maruyama F."/>
            <person name="Fujisawa T."/>
            <person name="Togashi T."/>
            <person name="Yamamoto N."/>
            <person name="Seo M."/>
            <person name="Sato S."/>
            <person name="Yamada T."/>
            <person name="Mori H."/>
            <person name="Tajima N."/>
            <person name="Moriyama T."/>
            <person name="Ikeuchi M."/>
            <person name="Watanabe M."/>
            <person name="Wada H."/>
            <person name="Kobayashi K."/>
            <person name="Saito M."/>
            <person name="Masuda T."/>
            <person name="Sasaki-Sekimoto Y."/>
            <person name="Mashiguchi K."/>
            <person name="Awai K."/>
            <person name="Shimojima M."/>
            <person name="Masuda S."/>
            <person name="Iwai M."/>
            <person name="Nobusawa T."/>
            <person name="Narise T."/>
            <person name="Kondo S."/>
            <person name="Saito H."/>
            <person name="Sato R."/>
            <person name="Murakawa M."/>
            <person name="Ihara Y."/>
            <person name="Oshima-Yamada Y."/>
            <person name="Ohtaka K."/>
            <person name="Satoh M."/>
            <person name="Sonobe K."/>
            <person name="Ishii M."/>
            <person name="Ohtani R."/>
            <person name="Kanamori-Sato M."/>
            <person name="Honoki R."/>
            <person name="Miyazaki D."/>
            <person name="Mochizuki H."/>
            <person name="Umetsu J."/>
            <person name="Higashi K."/>
            <person name="Shibata D."/>
            <person name="Kamiya Y."/>
            <person name="Sato N."/>
            <person name="Nakamura Y."/>
            <person name="Tabata S."/>
            <person name="Ida S."/>
            <person name="Kurokawa K."/>
            <person name="Ohta H."/>
        </authorList>
    </citation>
    <scope>NUCLEOTIDE SEQUENCE [LARGE SCALE GENOMIC DNA]</scope>
    <source>
        <strain evidence="6 7">NIES-2285</strain>
    </source>
</reference>
<dbReference type="GO" id="GO:0006367">
    <property type="term" value="P:transcription initiation at RNA polymerase II promoter"/>
    <property type="evidence" value="ECO:0007669"/>
    <property type="project" value="InterPro"/>
</dbReference>
<evidence type="ECO:0000313" key="6">
    <source>
        <dbReference type="EMBL" id="GAQ83001.1"/>
    </source>
</evidence>
<organism evidence="6 7">
    <name type="scientific">Klebsormidium nitens</name>
    <name type="common">Green alga</name>
    <name type="synonym">Ulothrix nitens</name>
    <dbReference type="NCBI Taxonomy" id="105231"/>
    <lineage>
        <taxon>Eukaryota</taxon>
        <taxon>Viridiplantae</taxon>
        <taxon>Streptophyta</taxon>
        <taxon>Klebsormidiophyceae</taxon>
        <taxon>Klebsormidiales</taxon>
        <taxon>Klebsormidiaceae</taxon>
        <taxon>Klebsormidium</taxon>
    </lineage>
</organism>
<accession>A0A1Y1I1E4</accession>
<keyword evidence="7" id="KW-1185">Reference proteome</keyword>
<evidence type="ECO:0000256" key="1">
    <source>
        <dbReference type="ARBA" id="ARBA00004123"/>
    </source>
</evidence>
<dbReference type="Proteomes" id="UP000054558">
    <property type="component" value="Unassembled WGS sequence"/>
</dbReference>
<feature type="compositionally biased region" description="Acidic residues" evidence="5">
    <location>
        <begin position="198"/>
        <end position="227"/>
    </location>
</feature>
<dbReference type="CDD" id="cd07976">
    <property type="entry name" value="TFIIA_alpha_beta_like"/>
    <property type="match status" value="1"/>
</dbReference>
<dbReference type="PANTHER" id="PTHR12694:SF8">
    <property type="entry name" value="TRANSCRIPTION INITIATION FACTOR IIA SUBUNIT 1"/>
    <property type="match status" value="1"/>
</dbReference>
<dbReference type="SUPFAM" id="SSF47396">
    <property type="entry name" value="Transcription factor IIA (TFIIA), alpha-helical domain"/>
    <property type="match status" value="1"/>
</dbReference>
<dbReference type="InterPro" id="IPR009088">
    <property type="entry name" value="TFIIA_b-brl"/>
</dbReference>
<dbReference type="EMBL" id="DF237081">
    <property type="protein sequence ID" value="GAQ83001.1"/>
    <property type="molecule type" value="Genomic_DNA"/>
</dbReference>
<dbReference type="GO" id="GO:0005672">
    <property type="term" value="C:transcription factor TFIIA complex"/>
    <property type="evidence" value="ECO:0007669"/>
    <property type="project" value="InterPro"/>
</dbReference>
<evidence type="ECO:0000256" key="5">
    <source>
        <dbReference type="SAM" id="MobiDB-lite"/>
    </source>
</evidence>
<comment type="similarity">
    <text evidence="2">Belongs to the TFIIA subunit 1 family.</text>
</comment>
<feature type="compositionally biased region" description="Basic and acidic residues" evidence="5">
    <location>
        <begin position="184"/>
        <end position="197"/>
    </location>
</feature>
<dbReference type="SMART" id="SM01371">
    <property type="entry name" value="TFIIA"/>
    <property type="match status" value="1"/>
</dbReference>
<keyword evidence="4" id="KW-0539">Nucleus</keyword>
<dbReference type="SUPFAM" id="SSF50784">
    <property type="entry name" value="Transcription factor IIA (TFIIA), beta-barrel domain"/>
    <property type="match status" value="1"/>
</dbReference>
<feature type="region of interest" description="Disordered" evidence="5">
    <location>
        <begin position="74"/>
        <end position="126"/>
    </location>
</feature>
<dbReference type="Pfam" id="PF03153">
    <property type="entry name" value="TFIIA"/>
    <property type="match status" value="2"/>
</dbReference>
<sequence>MEGHTFSVYRGIIDEVLEKARADFQAEGADERVLDELRMMWENKLLMTNAIQPAGVLVEEKPVQAALEAPPQNAFFPTDLNYPPPPDLPTQEYVSVPHSGRGEASSSAAGGEDKPSTSANEGLQDVKRRRLSELGPGLENAADGLASASVPSVGVTVGSDGLRIRGGGGGDEDDEEDYNEEEPEKPPEVKEEVRALEELEVAGAEEDDLNELDDEEEQKEEEDDEAEATANIVLAQFEKVTRSKNKWKCTLKEGVIKLNGRDILFNKANGEFVW</sequence>
<keyword evidence="6" id="KW-0396">Initiation factor</keyword>
<protein>
    <submittedName>
        <fullName evidence="6">Transcription initiation factor IIA, alpha/beta subunit</fullName>
    </submittedName>
</protein>
<evidence type="ECO:0000313" key="7">
    <source>
        <dbReference type="Proteomes" id="UP000054558"/>
    </source>
</evidence>
<comment type="subcellular location">
    <subcellularLocation>
        <location evidence="1">Nucleus</location>
    </subcellularLocation>
</comment>
<evidence type="ECO:0000256" key="3">
    <source>
        <dbReference type="ARBA" id="ARBA00023163"/>
    </source>
</evidence>
<dbReference type="GO" id="GO:0006366">
    <property type="term" value="P:transcription by RNA polymerase II"/>
    <property type="evidence" value="ECO:0000318"/>
    <property type="project" value="GO_Central"/>
</dbReference>